<gene>
    <name evidence="1" type="ORF">IAD20_02805</name>
</gene>
<dbReference type="Proteomes" id="UP000824107">
    <property type="component" value="Unassembled WGS sequence"/>
</dbReference>
<dbReference type="AlphaFoldDB" id="A0A9D1M3L7"/>
<reference evidence="1" key="2">
    <citation type="journal article" date="2021" name="PeerJ">
        <title>Extensive microbial diversity within the chicken gut microbiome revealed by metagenomics and culture.</title>
        <authorList>
            <person name="Gilroy R."/>
            <person name="Ravi A."/>
            <person name="Getino M."/>
            <person name="Pursley I."/>
            <person name="Horton D.L."/>
            <person name="Alikhan N.F."/>
            <person name="Baker D."/>
            <person name="Gharbi K."/>
            <person name="Hall N."/>
            <person name="Watson M."/>
            <person name="Adriaenssens E.M."/>
            <person name="Foster-Nyarko E."/>
            <person name="Jarju S."/>
            <person name="Secka A."/>
            <person name="Antonio M."/>
            <person name="Oren A."/>
            <person name="Chaudhuri R.R."/>
            <person name="La Ragione R."/>
            <person name="Hildebrand F."/>
            <person name="Pallen M.J."/>
        </authorList>
    </citation>
    <scope>NUCLEOTIDE SEQUENCE</scope>
    <source>
        <strain evidence="1">ChiW3-316</strain>
    </source>
</reference>
<accession>A0A9D1M3L7</accession>
<name>A0A9D1M3L7_9PROT</name>
<reference evidence="1" key="1">
    <citation type="submission" date="2020-10" db="EMBL/GenBank/DDBJ databases">
        <authorList>
            <person name="Gilroy R."/>
        </authorList>
    </citation>
    <scope>NUCLEOTIDE SEQUENCE</scope>
    <source>
        <strain evidence="1">ChiW3-316</strain>
    </source>
</reference>
<organism evidence="1 2">
    <name type="scientific">Candidatus Scatocola faecipullorum</name>
    <dbReference type="NCBI Taxonomy" id="2840917"/>
    <lineage>
        <taxon>Bacteria</taxon>
        <taxon>Pseudomonadati</taxon>
        <taxon>Pseudomonadota</taxon>
        <taxon>Alphaproteobacteria</taxon>
        <taxon>Rhodospirillales</taxon>
        <taxon>Rhodospirillaceae</taxon>
        <taxon>Rhodospirillaceae incertae sedis</taxon>
        <taxon>Candidatus Scatocola</taxon>
    </lineage>
</organism>
<proteinExistence type="predicted"/>
<evidence type="ECO:0000313" key="1">
    <source>
        <dbReference type="EMBL" id="HIU52992.1"/>
    </source>
</evidence>
<dbReference type="EMBL" id="DVNC01000021">
    <property type="protein sequence ID" value="HIU52992.1"/>
    <property type="molecule type" value="Genomic_DNA"/>
</dbReference>
<evidence type="ECO:0000313" key="2">
    <source>
        <dbReference type="Proteomes" id="UP000824107"/>
    </source>
</evidence>
<protein>
    <submittedName>
        <fullName evidence="1">Uncharacterized protein</fullName>
    </submittedName>
</protein>
<comment type="caution">
    <text evidence="1">The sequence shown here is derived from an EMBL/GenBank/DDBJ whole genome shotgun (WGS) entry which is preliminary data.</text>
</comment>
<sequence>MEMIIMLAVIAALIALVYWKNVKNDVSVSAGQRPEEQEVTAKLDYFSEATGWHATFYNGSVLCHGVFVNLSEGQGRSGVSLPAVVVGKPEGDREFYSLRA</sequence>